<protein>
    <submittedName>
        <fullName evidence="1">Uncharacterized protein</fullName>
    </submittedName>
</protein>
<evidence type="ECO:0000313" key="2">
    <source>
        <dbReference type="Proteomes" id="UP000024635"/>
    </source>
</evidence>
<dbReference type="Proteomes" id="UP000024635">
    <property type="component" value="Unassembled WGS sequence"/>
</dbReference>
<gene>
    <name evidence="1" type="primary">Acey_s0559.g3447</name>
    <name evidence="1" type="ORF">Y032_0559g3447</name>
</gene>
<sequence length="98" mass="11558">MKYIFHTRQVLIWRNTSLLSWCRTESVLARIWTTGTNCADIVDVLSNNIATEILSIRHRYGYIRSIESYPGAYMHDVKMNEPQFRIAQPRRVLLHHAI</sequence>
<reference evidence="2" key="1">
    <citation type="journal article" date="2015" name="Nat. Genet.">
        <title>The genome and transcriptome of the zoonotic hookworm Ancylostoma ceylanicum identify infection-specific gene families.</title>
        <authorList>
            <person name="Schwarz E.M."/>
            <person name="Hu Y."/>
            <person name="Antoshechkin I."/>
            <person name="Miller M.M."/>
            <person name="Sternberg P.W."/>
            <person name="Aroian R.V."/>
        </authorList>
    </citation>
    <scope>NUCLEOTIDE SEQUENCE</scope>
    <source>
        <strain evidence="2">HY135</strain>
    </source>
</reference>
<dbReference type="AlphaFoldDB" id="A0A016WPF8"/>
<keyword evidence="2" id="KW-1185">Reference proteome</keyword>
<name>A0A016WPF8_9BILA</name>
<evidence type="ECO:0000313" key="1">
    <source>
        <dbReference type="EMBL" id="EYC41699.1"/>
    </source>
</evidence>
<dbReference type="EMBL" id="JARK01000159">
    <property type="protein sequence ID" value="EYC41699.1"/>
    <property type="molecule type" value="Genomic_DNA"/>
</dbReference>
<proteinExistence type="predicted"/>
<comment type="caution">
    <text evidence="1">The sequence shown here is derived from an EMBL/GenBank/DDBJ whole genome shotgun (WGS) entry which is preliminary data.</text>
</comment>
<accession>A0A016WPF8</accession>
<organism evidence="1 2">
    <name type="scientific">Ancylostoma ceylanicum</name>
    <dbReference type="NCBI Taxonomy" id="53326"/>
    <lineage>
        <taxon>Eukaryota</taxon>
        <taxon>Metazoa</taxon>
        <taxon>Ecdysozoa</taxon>
        <taxon>Nematoda</taxon>
        <taxon>Chromadorea</taxon>
        <taxon>Rhabditida</taxon>
        <taxon>Rhabditina</taxon>
        <taxon>Rhabditomorpha</taxon>
        <taxon>Strongyloidea</taxon>
        <taxon>Ancylostomatidae</taxon>
        <taxon>Ancylostomatinae</taxon>
        <taxon>Ancylostoma</taxon>
    </lineage>
</organism>